<dbReference type="SMART" id="SM00409">
    <property type="entry name" value="IG"/>
    <property type="match status" value="6"/>
</dbReference>
<feature type="region of interest" description="Disordered" evidence="2">
    <location>
        <begin position="993"/>
        <end position="1018"/>
    </location>
</feature>
<dbReference type="AlphaFoldDB" id="A0A820QAL9"/>
<evidence type="ECO:0000259" key="3">
    <source>
        <dbReference type="PROSITE" id="PS50835"/>
    </source>
</evidence>
<keyword evidence="1" id="KW-0393">Immunoglobulin domain</keyword>
<dbReference type="InterPro" id="IPR007110">
    <property type="entry name" value="Ig-like_dom"/>
</dbReference>
<reference evidence="4" key="1">
    <citation type="submission" date="2021-02" db="EMBL/GenBank/DDBJ databases">
        <authorList>
            <person name="Nowell W R."/>
        </authorList>
    </citation>
    <scope>NUCLEOTIDE SEQUENCE</scope>
</reference>
<proteinExistence type="predicted"/>
<dbReference type="InterPro" id="IPR013783">
    <property type="entry name" value="Ig-like_fold"/>
</dbReference>
<dbReference type="InterPro" id="IPR003599">
    <property type="entry name" value="Ig_sub"/>
</dbReference>
<dbReference type="FunFam" id="2.60.40.10:FF:000107">
    <property type="entry name" value="Myosin, light chain kinase a"/>
    <property type="match status" value="1"/>
</dbReference>
<dbReference type="Proteomes" id="UP000663873">
    <property type="component" value="Unassembled WGS sequence"/>
</dbReference>
<dbReference type="SMART" id="SM00408">
    <property type="entry name" value="IGc2"/>
    <property type="match status" value="4"/>
</dbReference>
<sequence length="1100" mass="125606">MAKAQVDTGELFLSRLSETCVCRPGDNVLLECYVRHQQVKSIAWYANGELVEPRGFRMWHRYLPATGQCTFYIRSVLYSDDGIYCCEATSKDDRIEALEIKLKIENIDKSWTKIPVLLMAGHVTPEYEDESNTLLFNLDNRKTITDENMFPIHWYELRIDRPLLDPTISLEYTSLQLSCRIAGLHIDKFEWFRNGELIAVCSQSPSSSLITVATTDEQDRGSFHASYDTLPAHFIALLTIDSTTKQRHEGTYECLASNEYFKVSSTCEVIIKEVEQQILTTDQTIFSRSITDVKKRTDDTDEQQQQILPTDPKYFRLDDLSYDNQNRHQQPLIISPVESSFRTMGDQKVPSIDNKIEIGKTVKWSEQVETFRKNAPQNELETLLPPISEAAPLSSSDESSTASAGDLEQILRSHSLLATHPPPKTFESSSGSDTANDSIGMCPVFFQLLPSKMECEEGERLLLSCQVMAGMQCQIKWLLNDKVISENISRTRRHYNPDTGICFMIIDPTVTNDSGSYRLIISSRHGHAQSTCQVEILNRQLPPMPEDDLSTRLYFVRPLPSTAIMCRDGDTVQLTCVVHGRRPIHVRWFKDEQQISIDDKEQHTRQIYFDALTGKSTLTIHDIYPSDSGVYRCEANNQQGRTNTTTTVDVTHYQYEGDSEMSSASFASSPPSEHEELMGSQLYQSTDEKVLYEESRRLANELDARIADLSSGNITTMNIVQQQRQSKHDRIPKFVNIDEQYGSNRTDSILFGFEQELKSVTVREGDSARLEAKIRLLSTSSNIQIDRSLLHVEWRLNDTHITSDCTPRYRFDSIPEENLYWMDIRLCEQQDEGVYTIYISYDHDRFHDESSAYLFVDSFTNEKEEQPDQISQQGLSAGDSWSSATSLDRFIPPTITQSLLSTYRYRAGNRVQLQVEYFSPSVQCHCTWQVQHTNDSVPQPVLSGSIVNTNYSSILTIDSITPELQGLYIFHVENVYGHARTQTHIIVNKDDTDDEQQEYQEALEEPPIKKKHTDDESHLHLQGPYHKRISMMHHMPLEETVESEDLKVHIPGGAAEGILIHTEFVPPTPRLSIIEERSILLPTDANMDQQQLQLVSDFVS</sequence>
<evidence type="ECO:0000256" key="1">
    <source>
        <dbReference type="ARBA" id="ARBA00023319"/>
    </source>
</evidence>
<keyword evidence="5" id="KW-1185">Reference proteome</keyword>
<feature type="compositionally biased region" description="Basic and acidic residues" evidence="2">
    <location>
        <begin position="1006"/>
        <end position="1018"/>
    </location>
</feature>
<feature type="domain" description="Ig-like" evidence="3">
    <location>
        <begin position="545"/>
        <end position="651"/>
    </location>
</feature>
<dbReference type="PROSITE" id="PS50835">
    <property type="entry name" value="IG_LIKE"/>
    <property type="match status" value="4"/>
</dbReference>
<dbReference type="PANTHER" id="PTHR47633:SF4">
    <property type="entry name" value="MYOPALLADIN ISOFORM X1"/>
    <property type="match status" value="1"/>
</dbReference>
<feature type="domain" description="Ig-like" evidence="3">
    <location>
        <begin position="162"/>
        <end position="264"/>
    </location>
</feature>
<evidence type="ECO:0000256" key="2">
    <source>
        <dbReference type="SAM" id="MobiDB-lite"/>
    </source>
</evidence>
<gene>
    <name evidence="4" type="ORF">UJA718_LOCUS20481</name>
</gene>
<accession>A0A820QAL9</accession>
<dbReference type="EMBL" id="CAJOBP010003819">
    <property type="protein sequence ID" value="CAF4419826.1"/>
    <property type="molecule type" value="Genomic_DNA"/>
</dbReference>
<evidence type="ECO:0000313" key="4">
    <source>
        <dbReference type="EMBL" id="CAF4419826.1"/>
    </source>
</evidence>
<name>A0A820QAL9_9BILA</name>
<dbReference type="CDD" id="cd00096">
    <property type="entry name" value="Ig"/>
    <property type="match status" value="2"/>
</dbReference>
<comment type="caution">
    <text evidence="4">The sequence shown here is derived from an EMBL/GenBank/DDBJ whole genome shotgun (WGS) entry which is preliminary data.</text>
</comment>
<feature type="compositionally biased region" description="Acidic residues" evidence="2">
    <location>
        <begin position="993"/>
        <end position="1004"/>
    </location>
</feature>
<feature type="domain" description="Ig-like" evidence="3">
    <location>
        <begin position="443"/>
        <end position="535"/>
    </location>
</feature>
<dbReference type="InterPro" id="IPR013098">
    <property type="entry name" value="Ig_I-set"/>
</dbReference>
<protein>
    <recommendedName>
        <fullName evidence="3">Ig-like domain-containing protein</fullName>
    </recommendedName>
</protein>
<dbReference type="Gene3D" id="2.60.40.10">
    <property type="entry name" value="Immunoglobulins"/>
    <property type="match status" value="6"/>
</dbReference>
<dbReference type="Pfam" id="PF07679">
    <property type="entry name" value="I-set"/>
    <property type="match status" value="3"/>
</dbReference>
<evidence type="ECO:0000313" key="5">
    <source>
        <dbReference type="Proteomes" id="UP000663873"/>
    </source>
</evidence>
<dbReference type="InterPro" id="IPR036179">
    <property type="entry name" value="Ig-like_dom_sf"/>
</dbReference>
<dbReference type="SUPFAM" id="SSF48726">
    <property type="entry name" value="Immunoglobulin"/>
    <property type="match status" value="6"/>
</dbReference>
<feature type="domain" description="Ig-like" evidence="3">
    <location>
        <begin position="25"/>
        <end position="96"/>
    </location>
</feature>
<dbReference type="InterPro" id="IPR003598">
    <property type="entry name" value="Ig_sub2"/>
</dbReference>
<organism evidence="4 5">
    <name type="scientific">Rotaria socialis</name>
    <dbReference type="NCBI Taxonomy" id="392032"/>
    <lineage>
        <taxon>Eukaryota</taxon>
        <taxon>Metazoa</taxon>
        <taxon>Spiralia</taxon>
        <taxon>Gnathifera</taxon>
        <taxon>Rotifera</taxon>
        <taxon>Eurotatoria</taxon>
        <taxon>Bdelloidea</taxon>
        <taxon>Philodinida</taxon>
        <taxon>Philodinidae</taxon>
        <taxon>Rotaria</taxon>
    </lineage>
</organism>
<dbReference type="PANTHER" id="PTHR47633">
    <property type="entry name" value="IMMUNOGLOBULIN"/>
    <property type="match status" value="1"/>
</dbReference>